<dbReference type="OrthoDB" id="5298186at2"/>
<dbReference type="EMBL" id="CP018799">
    <property type="protein sequence ID" value="ATX79496.1"/>
    <property type="molecule type" value="Genomic_DNA"/>
</dbReference>
<dbReference type="Gene3D" id="3.40.640.10">
    <property type="entry name" value="Type I PLP-dependent aspartate aminotransferase-like (Major domain)"/>
    <property type="match status" value="1"/>
</dbReference>
<evidence type="ECO:0000259" key="2">
    <source>
        <dbReference type="Pfam" id="PF00266"/>
    </source>
</evidence>
<dbReference type="InterPro" id="IPR015424">
    <property type="entry name" value="PyrdxlP-dep_Trfase"/>
</dbReference>
<dbReference type="InterPro" id="IPR015421">
    <property type="entry name" value="PyrdxlP-dep_Trfase_major"/>
</dbReference>
<dbReference type="Pfam" id="PF00266">
    <property type="entry name" value="Aminotran_5"/>
    <property type="match status" value="1"/>
</dbReference>
<protein>
    <submittedName>
        <fullName evidence="3">Selenocysteine lyase/Cysteine desulfurase</fullName>
    </submittedName>
</protein>
<keyword evidence="3" id="KW-0456">Lyase</keyword>
<dbReference type="PANTHER" id="PTHR43586">
    <property type="entry name" value="CYSTEINE DESULFURASE"/>
    <property type="match status" value="1"/>
</dbReference>
<accession>A0A2K8L5J1</accession>
<evidence type="ECO:0000313" key="3">
    <source>
        <dbReference type="EMBL" id="ATX79496.1"/>
    </source>
</evidence>
<keyword evidence="1" id="KW-0663">Pyridoxal phosphate</keyword>
<feature type="domain" description="Aminotransferase class V" evidence="2">
    <location>
        <begin position="14"/>
        <end position="361"/>
    </location>
</feature>
<dbReference type="PANTHER" id="PTHR43586:SF15">
    <property type="entry name" value="BLR3095 PROTEIN"/>
    <property type="match status" value="1"/>
</dbReference>
<name>A0A2K8L5J1_MARES</name>
<dbReference type="Gene3D" id="3.90.1150.10">
    <property type="entry name" value="Aspartate Aminotransferase, domain 1"/>
    <property type="match status" value="1"/>
</dbReference>
<evidence type="ECO:0000313" key="4">
    <source>
        <dbReference type="Proteomes" id="UP000231701"/>
    </source>
</evidence>
<dbReference type="KEGG" id="maes:Ga0123461_1077"/>
<dbReference type="InterPro" id="IPR000192">
    <property type="entry name" value="Aminotrans_V_dom"/>
</dbReference>
<gene>
    <name evidence="3" type="ORF">Ga0123461_1077</name>
</gene>
<sequence length="375" mass="41820">MNIDAEFPLDADLVYFNHAAVGVWPRRTADAIKAYADENVRRGAAGYLEWLKVEAELRGRLQRLVNAASSDDIALCKNTSEALSLVAYGLECQAGDNVVSSNQEFPSNRIVWESLHEQGVELRQADISGDDPEAALMARCDEHTRLLTISSVQYGTGLRMDLKRLGQFCHDHGILFCVDAIQSLGALQFDAQACHADFVVADGHKWMLGPEGLALFYSKAEARDQLKLSQFGWRMVRRAGEFDAIDWTPAQSARRFEPGSPNMLGIYALNASLSLLQEVGMDRVEVEVLTRSETLIDWVHSRGELELITPEQPGRHGGIVTFRVRSLDNDGHADLYRRLMAAGLICAHRAGGIRFSPHFYSDLSRFELLWDRISA</sequence>
<reference evidence="3 4" key="1">
    <citation type="submission" date="2016-12" db="EMBL/GenBank/DDBJ databases">
        <title>Isolation and genomic insights into novel planktonic Zetaproteobacteria from stratified waters of the Chesapeake Bay.</title>
        <authorList>
            <person name="McAllister S.M."/>
            <person name="Kato S."/>
            <person name="Chan C.S."/>
            <person name="Chiu B.K."/>
            <person name="Field E.K."/>
        </authorList>
    </citation>
    <scope>NUCLEOTIDE SEQUENCE [LARGE SCALE GENOMIC DNA]</scope>
    <source>
        <strain evidence="3 4">CP-5</strain>
    </source>
</reference>
<organism evidence="3 4">
    <name type="scientific">Mariprofundus aestuarium</name>
    <dbReference type="NCBI Taxonomy" id="1921086"/>
    <lineage>
        <taxon>Bacteria</taxon>
        <taxon>Pseudomonadati</taxon>
        <taxon>Pseudomonadota</taxon>
        <taxon>Candidatius Mariprofundia</taxon>
        <taxon>Mariprofundales</taxon>
        <taxon>Mariprofundaceae</taxon>
        <taxon>Mariprofundus</taxon>
    </lineage>
</organism>
<dbReference type="GO" id="GO:0016829">
    <property type="term" value="F:lyase activity"/>
    <property type="evidence" value="ECO:0007669"/>
    <property type="project" value="UniProtKB-KW"/>
</dbReference>
<dbReference type="SUPFAM" id="SSF53383">
    <property type="entry name" value="PLP-dependent transferases"/>
    <property type="match status" value="1"/>
</dbReference>
<proteinExistence type="predicted"/>
<dbReference type="Proteomes" id="UP000231701">
    <property type="component" value="Chromosome"/>
</dbReference>
<dbReference type="AlphaFoldDB" id="A0A2K8L5J1"/>
<keyword evidence="4" id="KW-1185">Reference proteome</keyword>
<dbReference type="InterPro" id="IPR015422">
    <property type="entry name" value="PyrdxlP-dep_Trfase_small"/>
</dbReference>
<evidence type="ECO:0000256" key="1">
    <source>
        <dbReference type="ARBA" id="ARBA00022898"/>
    </source>
</evidence>
<dbReference type="RefSeq" id="WP_100277381.1">
    <property type="nucleotide sequence ID" value="NZ_CP018799.1"/>
</dbReference>